<gene>
    <name evidence="2" type="ORF">IDJ75_11705</name>
</gene>
<organism evidence="2 3">
    <name type="scientific">Mucilaginibacter rigui</name>
    <dbReference type="NCBI Taxonomy" id="534635"/>
    <lineage>
        <taxon>Bacteria</taxon>
        <taxon>Pseudomonadati</taxon>
        <taxon>Bacteroidota</taxon>
        <taxon>Sphingobacteriia</taxon>
        <taxon>Sphingobacteriales</taxon>
        <taxon>Sphingobacteriaceae</taxon>
        <taxon>Mucilaginibacter</taxon>
    </lineage>
</organism>
<dbReference type="RefSeq" id="WP_191175794.1">
    <property type="nucleotide sequence ID" value="NZ_JACWMW010000002.1"/>
</dbReference>
<keyword evidence="3" id="KW-1185">Reference proteome</keyword>
<proteinExistence type="predicted"/>
<dbReference type="Proteomes" id="UP000618754">
    <property type="component" value="Unassembled WGS sequence"/>
</dbReference>
<dbReference type="InterPro" id="IPR046621">
    <property type="entry name" value="DUF6734"/>
</dbReference>
<name>A0ABR7X5T9_9SPHI</name>
<comment type="caution">
    <text evidence="2">The sequence shown here is derived from an EMBL/GenBank/DDBJ whole genome shotgun (WGS) entry which is preliminary data.</text>
</comment>
<evidence type="ECO:0000313" key="3">
    <source>
        <dbReference type="Proteomes" id="UP000618754"/>
    </source>
</evidence>
<accession>A0ABR7X5T9</accession>
<sequence>MKVLQTFWTGPEEISKKKLLSLKAGWLSPEYHWMSWALSSLQAKSIFGSVNLVTDKAGKEILVDLLQLPYTNVSTALEGTLNHYHPSLWALAKIHTYSIQTEPFLHLDGDVYLWQKPPQNVLNSPLLAQNLDKNLPFYATILNQINDHLSFVPESFSRRNFEHKDVYASNAGLLGGHDLSFFKEYSRRAFEFIDKNKADLEKMTTGSLNLIFEQYLFCQFAAESNIPVSYYKATVEDPVFKDYIRFEDYPHLQMVHPVGGFKQYPHVCDHLAKTLRKDYPEYYYRIINLLRDADTGIRSAIYNFPQLTITALSPSLKEKETSTRFEQVYIRTRAAIDYINTAMPPDKKIDFPENIKPGSFNKLINISALGIDDKQRLTDIFHLEYEKNSFSKKIYAGVPSINKLYADNITAYNLIRHTFSLTKDNLLQTRVRIQDEYLQLDLGWYWKYDYLKDIPTIVERNFSQERSELTAILLPDLLQAGIKEYYPDELDLIITETLKNTFTIEALLTEMKQYFSEEEVKDDYPSFELLIVDVVKRLLYYGLLKIIAQ</sequence>
<protein>
    <recommendedName>
        <fullName evidence="1">DUF6734 domain-containing protein</fullName>
    </recommendedName>
</protein>
<dbReference type="Pfam" id="PF20508">
    <property type="entry name" value="DUF6734"/>
    <property type="match status" value="1"/>
</dbReference>
<reference evidence="2 3" key="1">
    <citation type="submission" date="2020-09" db="EMBL/GenBank/DDBJ databases">
        <title>Novel species of Mucilaginibacter isolated from a glacier on the Tibetan Plateau.</title>
        <authorList>
            <person name="Liu Q."/>
            <person name="Xin Y.-H."/>
        </authorList>
    </citation>
    <scope>NUCLEOTIDE SEQUENCE [LARGE SCALE GENOMIC DNA]</scope>
    <source>
        <strain evidence="2 3">CGMCC 1.13878</strain>
    </source>
</reference>
<feature type="domain" description="DUF6734" evidence="1">
    <location>
        <begin position="1"/>
        <end position="288"/>
    </location>
</feature>
<evidence type="ECO:0000259" key="1">
    <source>
        <dbReference type="Pfam" id="PF20508"/>
    </source>
</evidence>
<dbReference type="EMBL" id="JACWMW010000002">
    <property type="protein sequence ID" value="MBD1385947.1"/>
    <property type="molecule type" value="Genomic_DNA"/>
</dbReference>
<evidence type="ECO:0000313" key="2">
    <source>
        <dbReference type="EMBL" id="MBD1385947.1"/>
    </source>
</evidence>